<dbReference type="EMBL" id="FQUX01000001">
    <property type="protein sequence ID" value="SHE51295.1"/>
    <property type="molecule type" value="Genomic_DNA"/>
</dbReference>
<evidence type="ECO:0008006" key="3">
    <source>
        <dbReference type="Google" id="ProtNLM"/>
    </source>
</evidence>
<keyword evidence="2" id="KW-1185">Reference proteome</keyword>
<dbReference type="Pfam" id="PF19852">
    <property type="entry name" value="DUF6327"/>
    <property type="match status" value="1"/>
</dbReference>
<sequence length="71" mass="8190">MAKQVFTSFDEIDQRLAILKLQREIDKEQLRLHVNRTKANFYPTNLLGGVSGIAQKLIISFVAKKILKRFS</sequence>
<name>A0A1M4U3P7_9FLAO</name>
<dbReference type="InterPro" id="IPR046290">
    <property type="entry name" value="DUF6327"/>
</dbReference>
<dbReference type="AlphaFoldDB" id="A0A1M4U3P7"/>
<reference evidence="2" key="1">
    <citation type="submission" date="2016-11" db="EMBL/GenBank/DDBJ databases">
        <authorList>
            <person name="Varghese N."/>
            <person name="Submissions S."/>
        </authorList>
    </citation>
    <scope>NUCLEOTIDE SEQUENCE [LARGE SCALE GENOMIC DNA]</scope>
    <source>
        <strain evidence="2">DSM 17539</strain>
    </source>
</reference>
<evidence type="ECO:0000313" key="2">
    <source>
        <dbReference type="Proteomes" id="UP000184406"/>
    </source>
</evidence>
<protein>
    <recommendedName>
        <fullName evidence="3">Glutaminyl-tRNA synthetase</fullName>
    </recommendedName>
</protein>
<dbReference type="RefSeq" id="WP_072860124.1">
    <property type="nucleotide sequence ID" value="NZ_FQUX01000001.1"/>
</dbReference>
<dbReference type="Proteomes" id="UP000184406">
    <property type="component" value="Unassembled WGS sequence"/>
</dbReference>
<proteinExistence type="predicted"/>
<gene>
    <name evidence="1" type="ORF">SAMN03080594_101481</name>
</gene>
<dbReference type="OrthoDB" id="1149272at2"/>
<organism evidence="1 2">
    <name type="scientific">Arenibacter palladensis</name>
    <dbReference type="NCBI Taxonomy" id="237373"/>
    <lineage>
        <taxon>Bacteria</taxon>
        <taxon>Pseudomonadati</taxon>
        <taxon>Bacteroidota</taxon>
        <taxon>Flavobacteriia</taxon>
        <taxon>Flavobacteriales</taxon>
        <taxon>Flavobacteriaceae</taxon>
        <taxon>Arenibacter</taxon>
    </lineage>
</organism>
<accession>A0A1M4U3P7</accession>
<evidence type="ECO:0000313" key="1">
    <source>
        <dbReference type="EMBL" id="SHE51295.1"/>
    </source>
</evidence>